<evidence type="ECO:0000259" key="1">
    <source>
        <dbReference type="Pfam" id="PF20686"/>
    </source>
</evidence>
<dbReference type="STRING" id="1619036.US58_C0026G0006"/>
<dbReference type="InterPro" id="IPR048539">
    <property type="entry name" value="CsoSCA_cat"/>
</dbReference>
<sequence>MKEINQYIDAREADIYKMPITDRIDWLINLSKRHSEIYCTPEAYLDRKMYSAKHPTLIIVLKCMDGRIHIPYATKTPMGIILPIRNIGGMFDMGWPYLGEVLYNTVNNSVESSQKVLMLITYHFSKGDKHRGCAGFHYDCEASKKHVAELKKQIEYVFGHNHQTVYPVICGFETDEDAMILHGENNEILDLAEQKNTSEEFWTNKLRMMYPDMPDRILRDLVPLATGNIEHIAEIRNSHRNLDLDTVHREWIICVGRGFDFLHVPNIALIIGPYSPDIGGPITDAVGIIKSNMTKGMIPKDGFLLLASAPYSEIGVDMARAELKSRFLGDYASEVIKKHHPDMYELMIKKTAVLNWHTRHLEVKN</sequence>
<evidence type="ECO:0000313" key="2">
    <source>
        <dbReference type="EMBL" id="KKQ39900.1"/>
    </source>
</evidence>
<comment type="caution">
    <text evidence="2">The sequence shown here is derived from an EMBL/GenBank/DDBJ whole genome shotgun (WGS) entry which is preliminary data.</text>
</comment>
<accession>A0A0G0HMW8</accession>
<dbReference type="Proteomes" id="UP000034333">
    <property type="component" value="Unassembled WGS sequence"/>
</dbReference>
<proteinExistence type="predicted"/>
<name>A0A0G0HMW8_9BACT</name>
<dbReference type="AlphaFoldDB" id="A0A0G0HMW8"/>
<dbReference type="PATRIC" id="fig|1619036.3.peg.666"/>
<dbReference type="Pfam" id="PF20686">
    <property type="entry name" value="CsoSCA_cat"/>
    <property type="match status" value="1"/>
</dbReference>
<dbReference type="EMBL" id="LBTN01000026">
    <property type="protein sequence ID" value="KKQ39900.1"/>
    <property type="molecule type" value="Genomic_DNA"/>
</dbReference>
<reference evidence="2 3" key="1">
    <citation type="journal article" date="2015" name="Nature">
        <title>rRNA introns, odd ribosomes, and small enigmatic genomes across a large radiation of phyla.</title>
        <authorList>
            <person name="Brown C.T."/>
            <person name="Hug L.A."/>
            <person name="Thomas B.C."/>
            <person name="Sharon I."/>
            <person name="Castelle C.J."/>
            <person name="Singh A."/>
            <person name="Wilkins M.J."/>
            <person name="Williams K.H."/>
            <person name="Banfield J.F."/>
        </authorList>
    </citation>
    <scope>NUCLEOTIDE SEQUENCE [LARGE SCALE GENOMIC DNA]</scope>
</reference>
<protein>
    <recommendedName>
        <fullName evidence="1">Carboxysome Shell Carbonic Anhydrase catalytic domain-containing protein</fullName>
    </recommendedName>
</protein>
<feature type="domain" description="Carboxysome Shell Carbonic Anhydrase catalytic" evidence="1">
    <location>
        <begin position="60"/>
        <end position="183"/>
    </location>
</feature>
<organism evidence="2 3">
    <name type="scientific">Candidatus Magasanikbacteria bacterium GW2011_GWA2_37_8</name>
    <dbReference type="NCBI Taxonomy" id="1619036"/>
    <lineage>
        <taxon>Bacteria</taxon>
        <taxon>Candidatus Magasanikiibacteriota</taxon>
    </lineage>
</organism>
<evidence type="ECO:0000313" key="3">
    <source>
        <dbReference type="Proteomes" id="UP000034333"/>
    </source>
</evidence>
<gene>
    <name evidence="2" type="ORF">US58_C0026G0006</name>
</gene>